<proteinExistence type="predicted"/>
<dbReference type="AlphaFoldDB" id="A0A371F3V9"/>
<dbReference type="InterPro" id="IPR029057">
    <property type="entry name" value="PRTase-like"/>
</dbReference>
<gene>
    <name evidence="2" type="ORF">CR513_47469</name>
</gene>
<reference evidence="2" key="1">
    <citation type="submission" date="2018-05" db="EMBL/GenBank/DDBJ databases">
        <title>Draft genome of Mucuna pruriens seed.</title>
        <authorList>
            <person name="Nnadi N.E."/>
            <person name="Vos R."/>
            <person name="Hasami M.H."/>
            <person name="Devisetty U.K."/>
            <person name="Aguiy J.C."/>
        </authorList>
    </citation>
    <scope>NUCLEOTIDE SEQUENCE [LARGE SCALE GENOMIC DNA]</scope>
    <source>
        <strain evidence="2">JCA_2017</strain>
    </source>
</reference>
<accession>A0A371F3V9</accession>
<dbReference type="Gene3D" id="3.40.50.2020">
    <property type="match status" value="1"/>
</dbReference>
<evidence type="ECO:0000313" key="2">
    <source>
        <dbReference type="EMBL" id="RDX72978.1"/>
    </source>
</evidence>
<name>A0A371F3V9_MUCPR</name>
<dbReference type="SUPFAM" id="SSF53271">
    <property type="entry name" value="PRTase-like"/>
    <property type="match status" value="1"/>
</dbReference>
<sequence length="292" mass="33777">MNLIGDVKGKVAVMVDDMIDTAATLIPTLTSPPRFRKLENYRVFELLIASMGRAISSGPNLSRPISRAEDIFLIFWLLDEKNFMIMSWLWYSIDNTISDTCMFLKTAKDIWDYISCTYLKANDAAQVYETNVKTAVTKQGNKSNLWQELDRYYLFDMKCTEDATLLKFIAKDRVYDFMAGLNPEFDQVGIQILSKDTSSLEETISMVRTEESRSVLLEPQNIEGSALVTKQELPQKYRNDLPNKPSNYKGQWKDNKDNLWCTYCNKPRHTKDKRWKLNGKPPSKEWGYRGGH</sequence>
<dbReference type="PANTHER" id="PTHR34222">
    <property type="entry name" value="GAG_PRE-INTEGRS DOMAIN-CONTAINING PROTEIN"/>
    <property type="match status" value="1"/>
</dbReference>
<feature type="non-terminal residue" evidence="2">
    <location>
        <position position="292"/>
    </location>
</feature>
<dbReference type="Proteomes" id="UP000257109">
    <property type="component" value="Unassembled WGS sequence"/>
</dbReference>
<feature type="region of interest" description="Disordered" evidence="1">
    <location>
        <begin position="272"/>
        <end position="292"/>
    </location>
</feature>
<comment type="caution">
    <text evidence="2">The sequence shown here is derived from an EMBL/GenBank/DDBJ whole genome shotgun (WGS) entry which is preliminary data.</text>
</comment>
<evidence type="ECO:0000256" key="1">
    <source>
        <dbReference type="SAM" id="MobiDB-lite"/>
    </source>
</evidence>
<dbReference type="InterPro" id="IPR000836">
    <property type="entry name" value="PRTase_dom"/>
</dbReference>
<evidence type="ECO:0000313" key="3">
    <source>
        <dbReference type="Proteomes" id="UP000257109"/>
    </source>
</evidence>
<evidence type="ECO:0008006" key="4">
    <source>
        <dbReference type="Google" id="ProtNLM"/>
    </source>
</evidence>
<keyword evidence="3" id="KW-1185">Reference proteome</keyword>
<dbReference type="EMBL" id="QJKJ01010695">
    <property type="protein sequence ID" value="RDX72978.1"/>
    <property type="molecule type" value="Genomic_DNA"/>
</dbReference>
<protein>
    <recommendedName>
        <fullName evidence="4">UBN2_3 domain-containing protein</fullName>
    </recommendedName>
</protein>
<dbReference type="OrthoDB" id="1750575at2759"/>
<feature type="compositionally biased region" description="Basic and acidic residues" evidence="1">
    <location>
        <begin position="282"/>
        <end position="292"/>
    </location>
</feature>
<organism evidence="2 3">
    <name type="scientific">Mucuna pruriens</name>
    <name type="common">Velvet bean</name>
    <name type="synonym">Dolichos pruriens</name>
    <dbReference type="NCBI Taxonomy" id="157652"/>
    <lineage>
        <taxon>Eukaryota</taxon>
        <taxon>Viridiplantae</taxon>
        <taxon>Streptophyta</taxon>
        <taxon>Embryophyta</taxon>
        <taxon>Tracheophyta</taxon>
        <taxon>Spermatophyta</taxon>
        <taxon>Magnoliopsida</taxon>
        <taxon>eudicotyledons</taxon>
        <taxon>Gunneridae</taxon>
        <taxon>Pentapetalae</taxon>
        <taxon>rosids</taxon>
        <taxon>fabids</taxon>
        <taxon>Fabales</taxon>
        <taxon>Fabaceae</taxon>
        <taxon>Papilionoideae</taxon>
        <taxon>50 kb inversion clade</taxon>
        <taxon>NPAAA clade</taxon>
        <taxon>indigoferoid/millettioid clade</taxon>
        <taxon>Phaseoleae</taxon>
        <taxon>Mucuna</taxon>
    </lineage>
</organism>
<dbReference type="PANTHER" id="PTHR34222:SF37">
    <property type="entry name" value="RETROTRANSPOSON GAG DOMAIN-CONTAINING PROTEIN"/>
    <property type="match status" value="1"/>
</dbReference>
<dbReference type="CDD" id="cd06223">
    <property type="entry name" value="PRTases_typeI"/>
    <property type="match status" value="1"/>
</dbReference>